<dbReference type="Proteomes" id="UP000635996">
    <property type="component" value="Unassembled WGS sequence"/>
</dbReference>
<dbReference type="RefSeq" id="WP_125499936.1">
    <property type="nucleotide sequence ID" value="NZ_BMVZ01000027.1"/>
</dbReference>
<evidence type="ECO:0000256" key="4">
    <source>
        <dbReference type="ARBA" id="ARBA00022842"/>
    </source>
</evidence>
<gene>
    <name evidence="5" type="ORF">HCJ95_22585</name>
</gene>
<keyword evidence="6" id="KW-1185">Reference proteome</keyword>
<sequence length="239" mass="26161">MGVRPDHRPVAFFDVDETLLADKSMVSFWRHWRTVWQGAGATGDRDGELRTAGADRCALNRAYYRRFAGVPAHVVRAATHRWYDTYRRRPDAFVAAGLEAVRRHRRAGHEVVLVSGSLRPVVERVAEDVGADEVCCTRQLVSEDGVLTGEVDRPMIGRFKAEAVAAVLAGRGVPAARCYAYGDHDSDLQMLRSVGNAVVVGGSPALRREARRCGWPVLSARPGPLMATGDHHVPAGVNQ</sequence>
<dbReference type="NCBIfam" id="TIGR01488">
    <property type="entry name" value="HAD-SF-IB"/>
    <property type="match status" value="1"/>
</dbReference>
<dbReference type="Gene3D" id="3.40.50.1000">
    <property type="entry name" value="HAD superfamily/HAD-like"/>
    <property type="match status" value="1"/>
</dbReference>
<evidence type="ECO:0000256" key="3">
    <source>
        <dbReference type="ARBA" id="ARBA00022801"/>
    </source>
</evidence>
<dbReference type="PANTHER" id="PTHR43344:SF13">
    <property type="entry name" value="PHOSPHATASE RV3661-RELATED"/>
    <property type="match status" value="1"/>
</dbReference>
<organism evidence="5 6">
    <name type="scientific">Streptomyces thermoviolaceus subsp. thermoviolaceus</name>
    <dbReference type="NCBI Taxonomy" id="66860"/>
    <lineage>
        <taxon>Bacteria</taxon>
        <taxon>Bacillati</taxon>
        <taxon>Actinomycetota</taxon>
        <taxon>Actinomycetes</taxon>
        <taxon>Kitasatosporales</taxon>
        <taxon>Streptomycetaceae</taxon>
        <taxon>Streptomyces</taxon>
    </lineage>
</organism>
<evidence type="ECO:0000256" key="1">
    <source>
        <dbReference type="ARBA" id="ARBA00009184"/>
    </source>
</evidence>
<dbReference type="GO" id="GO:0016787">
    <property type="term" value="F:hydrolase activity"/>
    <property type="evidence" value="ECO:0007669"/>
    <property type="project" value="UniProtKB-KW"/>
</dbReference>
<evidence type="ECO:0000313" key="5">
    <source>
        <dbReference type="EMBL" id="NJP16987.1"/>
    </source>
</evidence>
<dbReference type="SUPFAM" id="SSF56784">
    <property type="entry name" value="HAD-like"/>
    <property type="match status" value="1"/>
</dbReference>
<comment type="similarity">
    <text evidence="1">Belongs to the HAD-like hydrolase superfamily. SerB family.</text>
</comment>
<dbReference type="PANTHER" id="PTHR43344">
    <property type="entry name" value="PHOSPHOSERINE PHOSPHATASE"/>
    <property type="match status" value="1"/>
</dbReference>
<dbReference type="EMBL" id="JAATEL010000030">
    <property type="protein sequence ID" value="NJP16987.1"/>
    <property type="molecule type" value="Genomic_DNA"/>
</dbReference>
<keyword evidence="4" id="KW-0460">Magnesium</keyword>
<reference evidence="5 6" key="1">
    <citation type="submission" date="2020-03" db="EMBL/GenBank/DDBJ databases">
        <title>WGS of actinomycetes isolated from Thailand.</title>
        <authorList>
            <person name="Thawai C."/>
        </authorList>
    </citation>
    <scope>NUCLEOTIDE SEQUENCE [LARGE SCALE GENOMIC DNA]</scope>
    <source>
        <strain evidence="5 6">NBRC 13905</strain>
    </source>
</reference>
<dbReference type="Pfam" id="PF12710">
    <property type="entry name" value="HAD"/>
    <property type="match status" value="1"/>
</dbReference>
<dbReference type="InterPro" id="IPR023214">
    <property type="entry name" value="HAD_sf"/>
</dbReference>
<evidence type="ECO:0000313" key="6">
    <source>
        <dbReference type="Proteomes" id="UP000635996"/>
    </source>
</evidence>
<dbReference type="Gene3D" id="1.20.1440.100">
    <property type="entry name" value="SG protein - dephosphorylation function"/>
    <property type="match status" value="1"/>
</dbReference>
<accession>A0ABX0YY86</accession>
<dbReference type="InterPro" id="IPR006385">
    <property type="entry name" value="HAD_hydro_SerB1"/>
</dbReference>
<proteinExistence type="inferred from homology"/>
<protein>
    <submittedName>
        <fullName evidence="5">HAD-IB family hydrolase</fullName>
    </submittedName>
</protein>
<dbReference type="InterPro" id="IPR050582">
    <property type="entry name" value="HAD-like_SerB"/>
</dbReference>
<keyword evidence="3 5" id="KW-0378">Hydrolase</keyword>
<dbReference type="NCBIfam" id="TIGR01490">
    <property type="entry name" value="HAD-SF-IB-hyp1"/>
    <property type="match status" value="1"/>
</dbReference>
<comment type="caution">
    <text evidence="5">The sequence shown here is derived from an EMBL/GenBank/DDBJ whole genome shotgun (WGS) entry which is preliminary data.</text>
</comment>
<name>A0ABX0YY86_STRTL</name>
<evidence type="ECO:0000256" key="2">
    <source>
        <dbReference type="ARBA" id="ARBA00022723"/>
    </source>
</evidence>
<keyword evidence="2" id="KW-0479">Metal-binding</keyword>
<dbReference type="InterPro" id="IPR036412">
    <property type="entry name" value="HAD-like_sf"/>
</dbReference>